<feature type="transmembrane region" description="Helical" evidence="4">
    <location>
        <begin position="374"/>
        <end position="391"/>
    </location>
</feature>
<dbReference type="InterPro" id="IPR020846">
    <property type="entry name" value="MFS_dom"/>
</dbReference>
<proteinExistence type="predicted"/>
<dbReference type="PANTHER" id="PTHR23534:SF1">
    <property type="entry name" value="MAJOR FACILITATOR SUPERFAMILY PROTEIN"/>
    <property type="match status" value="1"/>
</dbReference>
<feature type="transmembrane region" description="Helical" evidence="4">
    <location>
        <begin position="302"/>
        <end position="321"/>
    </location>
</feature>
<feature type="transmembrane region" description="Helical" evidence="4">
    <location>
        <begin position="342"/>
        <end position="362"/>
    </location>
</feature>
<feature type="transmembrane region" description="Helical" evidence="4">
    <location>
        <begin position="255"/>
        <end position="274"/>
    </location>
</feature>
<feature type="transmembrane region" description="Helical" evidence="4">
    <location>
        <begin position="52"/>
        <end position="72"/>
    </location>
</feature>
<evidence type="ECO:0000256" key="4">
    <source>
        <dbReference type="SAM" id="Phobius"/>
    </source>
</evidence>
<evidence type="ECO:0000256" key="2">
    <source>
        <dbReference type="ARBA" id="ARBA00022989"/>
    </source>
</evidence>
<dbReference type="SUPFAM" id="SSF103473">
    <property type="entry name" value="MFS general substrate transporter"/>
    <property type="match status" value="1"/>
</dbReference>
<dbReference type="EMBL" id="JALAZD010000003">
    <property type="protein sequence ID" value="MCI0128787.1"/>
    <property type="molecule type" value="Genomic_DNA"/>
</dbReference>
<dbReference type="PROSITE" id="PS50850">
    <property type="entry name" value="MFS"/>
    <property type="match status" value="1"/>
</dbReference>
<protein>
    <submittedName>
        <fullName evidence="6">MFS transporter</fullName>
    </submittedName>
</protein>
<feature type="transmembrane region" description="Helical" evidence="4">
    <location>
        <begin position="79"/>
        <end position="97"/>
    </location>
</feature>
<dbReference type="GO" id="GO:0022857">
    <property type="term" value="F:transmembrane transporter activity"/>
    <property type="evidence" value="ECO:0007669"/>
    <property type="project" value="InterPro"/>
</dbReference>
<gene>
    <name evidence="6" type="ORF">ML536_18290</name>
</gene>
<dbReference type="PANTHER" id="PTHR23534">
    <property type="entry name" value="MFS PERMEASE"/>
    <property type="match status" value="1"/>
</dbReference>
<evidence type="ECO:0000259" key="5">
    <source>
        <dbReference type="PROSITE" id="PS50850"/>
    </source>
</evidence>
<accession>A0AA41UCZ7</accession>
<keyword evidence="1 4" id="KW-0812">Transmembrane</keyword>
<evidence type="ECO:0000256" key="3">
    <source>
        <dbReference type="ARBA" id="ARBA00023136"/>
    </source>
</evidence>
<name>A0AA41UCZ7_9HYPH</name>
<feature type="transmembrane region" description="Helical" evidence="4">
    <location>
        <begin position="139"/>
        <end position="158"/>
    </location>
</feature>
<feature type="transmembrane region" description="Helical" evidence="4">
    <location>
        <begin position="103"/>
        <end position="127"/>
    </location>
</feature>
<dbReference type="InterPro" id="IPR011701">
    <property type="entry name" value="MFS"/>
</dbReference>
<evidence type="ECO:0000313" key="7">
    <source>
        <dbReference type="Proteomes" id="UP001156140"/>
    </source>
</evidence>
<dbReference type="InterPro" id="IPR036259">
    <property type="entry name" value="MFS_trans_sf"/>
</dbReference>
<organism evidence="6 7">
    <name type="scientific">Paradevosia shaoguanensis</name>
    <dbReference type="NCBI Taxonomy" id="1335043"/>
    <lineage>
        <taxon>Bacteria</taxon>
        <taxon>Pseudomonadati</taxon>
        <taxon>Pseudomonadota</taxon>
        <taxon>Alphaproteobacteria</taxon>
        <taxon>Hyphomicrobiales</taxon>
        <taxon>Devosiaceae</taxon>
        <taxon>Paradevosia</taxon>
    </lineage>
</organism>
<feature type="transmembrane region" description="Helical" evidence="4">
    <location>
        <begin position="279"/>
        <end position="296"/>
    </location>
</feature>
<keyword evidence="7" id="KW-1185">Reference proteome</keyword>
<sequence>MSTSPVASTMHRQVFLLATAQALFQTASVLVMTIGGLAGAVLAPSPDWATAPIATMFLGTAVATAPASMWMARVGRQAGFLLGAALGVAGGLIGAAGVFTGSLLLLCLGTFLVGSYQAFAQFYRFAASEVANDAFRSRAISLVLAGGVVAALAGPALARFGGGLLQPTFTASFLILALVSIVALGVLAKVRVPNTVATSADKASARGLGQIVRQPAYLVALFGAVTGYGVMTLAMTATPLAMAHHHYDLADTATVIQLHVLGMFLPSFVSGSLIARFGVLRIMFIGVLLLAGHVLLSLTGTAIHSFMGALVLLGIGWNFLYIGGTNLLTRTYTSAEKGKAQATNDLTVFLVGLAASLSAGMLQNTLGWHNLNMILLPWLAVAALAILALGWRQRVQGVQPAQ</sequence>
<dbReference type="Proteomes" id="UP001156140">
    <property type="component" value="Unassembled WGS sequence"/>
</dbReference>
<evidence type="ECO:0000256" key="1">
    <source>
        <dbReference type="ARBA" id="ARBA00022692"/>
    </source>
</evidence>
<dbReference type="Gene3D" id="1.20.1250.20">
    <property type="entry name" value="MFS general substrate transporter like domains"/>
    <property type="match status" value="1"/>
</dbReference>
<feature type="transmembrane region" description="Helical" evidence="4">
    <location>
        <begin position="216"/>
        <end position="235"/>
    </location>
</feature>
<dbReference type="Pfam" id="PF07690">
    <property type="entry name" value="MFS_1"/>
    <property type="match status" value="1"/>
</dbReference>
<comment type="caution">
    <text evidence="6">The sequence shown here is derived from an EMBL/GenBank/DDBJ whole genome shotgun (WGS) entry which is preliminary data.</text>
</comment>
<feature type="transmembrane region" description="Helical" evidence="4">
    <location>
        <begin position="164"/>
        <end position="187"/>
    </location>
</feature>
<reference evidence="6" key="1">
    <citation type="submission" date="2022-03" db="EMBL/GenBank/DDBJ databases">
        <title>The complete genome sequence of a Methyloterrigena soli.</title>
        <authorList>
            <person name="Zi Z."/>
        </authorList>
    </citation>
    <scope>NUCLEOTIDE SEQUENCE</scope>
    <source>
        <strain evidence="6">M48</strain>
    </source>
</reference>
<evidence type="ECO:0000313" key="6">
    <source>
        <dbReference type="EMBL" id="MCI0128787.1"/>
    </source>
</evidence>
<dbReference type="AlphaFoldDB" id="A0AA41UCZ7"/>
<feature type="domain" description="Major facilitator superfamily (MFS) profile" evidence="5">
    <location>
        <begin position="215"/>
        <end position="402"/>
    </location>
</feature>
<keyword evidence="2 4" id="KW-1133">Transmembrane helix</keyword>
<keyword evidence="3 4" id="KW-0472">Membrane</keyword>
<dbReference type="RefSeq" id="WP_281736862.1">
    <property type="nucleotide sequence ID" value="NZ_JAKETQ010000003.1"/>
</dbReference>